<evidence type="ECO:0000259" key="2">
    <source>
        <dbReference type="Pfam" id="PF02698"/>
    </source>
</evidence>
<feature type="transmembrane region" description="Helical" evidence="1">
    <location>
        <begin position="22"/>
        <end position="43"/>
    </location>
</feature>
<gene>
    <name evidence="3" type="ORF">SAMN02745751_02971</name>
</gene>
<dbReference type="InterPro" id="IPR014729">
    <property type="entry name" value="Rossmann-like_a/b/a_fold"/>
</dbReference>
<keyword evidence="1" id="KW-1133">Transmembrane helix</keyword>
<organism evidence="3 4">
    <name type="scientific">Dethiosulfatibacter aminovorans DSM 17477</name>
    <dbReference type="NCBI Taxonomy" id="1121476"/>
    <lineage>
        <taxon>Bacteria</taxon>
        <taxon>Bacillati</taxon>
        <taxon>Bacillota</taxon>
        <taxon>Tissierellia</taxon>
        <taxon>Dethiosulfatibacter</taxon>
    </lineage>
</organism>
<dbReference type="CDD" id="cd06259">
    <property type="entry name" value="YdcF-like"/>
    <property type="match status" value="1"/>
</dbReference>
<accession>A0A1M6KSS9</accession>
<dbReference type="InterPro" id="IPR003848">
    <property type="entry name" value="DUF218"/>
</dbReference>
<dbReference type="InterPro" id="IPR051599">
    <property type="entry name" value="Cell_Envelope_Assoc"/>
</dbReference>
<evidence type="ECO:0000256" key="1">
    <source>
        <dbReference type="SAM" id="Phobius"/>
    </source>
</evidence>
<name>A0A1M6KSS9_9FIRM</name>
<dbReference type="STRING" id="1121476.SAMN02745751_02971"/>
<keyword evidence="1" id="KW-0812">Transmembrane</keyword>
<dbReference type="Proteomes" id="UP000184052">
    <property type="component" value="Unassembled WGS sequence"/>
</dbReference>
<dbReference type="GO" id="GO:0005886">
    <property type="term" value="C:plasma membrane"/>
    <property type="evidence" value="ECO:0007669"/>
    <property type="project" value="TreeGrafter"/>
</dbReference>
<dbReference type="PANTHER" id="PTHR30336">
    <property type="entry name" value="INNER MEMBRANE PROTEIN, PROBABLE PERMEASE"/>
    <property type="match status" value="1"/>
</dbReference>
<evidence type="ECO:0000313" key="4">
    <source>
        <dbReference type="Proteomes" id="UP000184052"/>
    </source>
</evidence>
<dbReference type="AlphaFoldDB" id="A0A1M6KSS9"/>
<protein>
    <submittedName>
        <fullName evidence="3">DUF218 domain-containing protein</fullName>
    </submittedName>
</protein>
<dbReference type="Gene3D" id="3.40.50.620">
    <property type="entry name" value="HUPs"/>
    <property type="match status" value="1"/>
</dbReference>
<sequence>MEVKKRTGEMDKLTKKGSIRKVALRILILTIIWFMIHILVITIDGLNDELGYVDVAVVLGNKIEENGEPSNRLKSRLDKAIELYEKNFFDYIIVSGGVGKEGFDEAAVMKEYLVNEGIAEEYILVDSKGNNTMLTAENTRSMMDEYEFDSVMIITQFYHISRCKLAFSKVGFEEAYSAHSQYYELRDIYSMIREFAGYYKYRFYY</sequence>
<dbReference type="EMBL" id="FQZL01000028">
    <property type="protein sequence ID" value="SHJ62047.1"/>
    <property type="molecule type" value="Genomic_DNA"/>
</dbReference>
<proteinExistence type="predicted"/>
<keyword evidence="1" id="KW-0472">Membrane</keyword>
<reference evidence="3 4" key="1">
    <citation type="submission" date="2016-11" db="EMBL/GenBank/DDBJ databases">
        <authorList>
            <person name="Jaros S."/>
            <person name="Januszkiewicz K."/>
            <person name="Wedrychowicz H."/>
        </authorList>
    </citation>
    <scope>NUCLEOTIDE SEQUENCE [LARGE SCALE GENOMIC DNA]</scope>
    <source>
        <strain evidence="3 4">DSM 17477</strain>
    </source>
</reference>
<feature type="domain" description="DUF218" evidence="2">
    <location>
        <begin position="54"/>
        <end position="197"/>
    </location>
</feature>
<evidence type="ECO:0000313" key="3">
    <source>
        <dbReference type="EMBL" id="SHJ62047.1"/>
    </source>
</evidence>
<dbReference type="PANTHER" id="PTHR30336:SF20">
    <property type="entry name" value="DUF218 DOMAIN-CONTAINING PROTEIN"/>
    <property type="match status" value="1"/>
</dbReference>
<dbReference type="Pfam" id="PF02698">
    <property type="entry name" value="DUF218"/>
    <property type="match status" value="1"/>
</dbReference>
<keyword evidence="4" id="KW-1185">Reference proteome</keyword>
<dbReference type="RefSeq" id="WP_245819909.1">
    <property type="nucleotide sequence ID" value="NZ_FQZL01000028.1"/>
</dbReference>